<keyword evidence="3" id="KW-0238">DNA-binding</keyword>
<feature type="compositionally biased region" description="Basic residues" evidence="5">
    <location>
        <begin position="218"/>
        <end position="233"/>
    </location>
</feature>
<sequence>MSLDESSSSDGDGSSSSSSGESHAVDEALVYEVRCALQLAVGRICRDEDDDAGAEERGCRRVDTTNEAINALTDLTYHFASSSLANDVVAFSKHARRQTVKTDDVLLVCRKNKQVMKELKAIVAENPDVYNETAKKPRSNTSKRGNVSKKKPPKSKSKAKKHHSQKQSLSSSPSSESSGDELLNGKLNKKGARKHKIASSFDSSHDSSDSEMFPTHQSKTKKSQVPKSKRKTNKASTGLGDSESEDMGDSMSDTLVVDLCDD</sequence>
<feature type="compositionally biased region" description="Low complexity" evidence="5">
    <location>
        <begin position="1"/>
        <end position="22"/>
    </location>
</feature>
<reference evidence="6 7" key="1">
    <citation type="journal article" date="2012" name="Genome Biol.">
        <title>Genome and low-iron response of an oceanic diatom adapted to chronic iron limitation.</title>
        <authorList>
            <person name="Lommer M."/>
            <person name="Specht M."/>
            <person name="Roy A.S."/>
            <person name="Kraemer L."/>
            <person name="Andreson R."/>
            <person name="Gutowska M.A."/>
            <person name="Wolf J."/>
            <person name="Bergner S.V."/>
            <person name="Schilhabel M.B."/>
            <person name="Klostermeier U.C."/>
            <person name="Beiko R.G."/>
            <person name="Rosenstiel P."/>
            <person name="Hippler M."/>
            <person name="Laroche J."/>
        </authorList>
    </citation>
    <scope>NUCLEOTIDE SEQUENCE [LARGE SCALE GENOMIC DNA]</scope>
    <source>
        <strain evidence="6 7">CCMP1005</strain>
    </source>
</reference>
<proteinExistence type="inferred from homology"/>
<organism evidence="6 7">
    <name type="scientific">Thalassiosira oceanica</name>
    <name type="common">Marine diatom</name>
    <dbReference type="NCBI Taxonomy" id="159749"/>
    <lineage>
        <taxon>Eukaryota</taxon>
        <taxon>Sar</taxon>
        <taxon>Stramenopiles</taxon>
        <taxon>Ochrophyta</taxon>
        <taxon>Bacillariophyta</taxon>
        <taxon>Coscinodiscophyceae</taxon>
        <taxon>Thalassiosirophycidae</taxon>
        <taxon>Thalassiosirales</taxon>
        <taxon>Thalassiosiraceae</taxon>
        <taxon>Thalassiosira</taxon>
    </lineage>
</organism>
<evidence type="ECO:0000256" key="1">
    <source>
        <dbReference type="ARBA" id="ARBA00006612"/>
    </source>
</evidence>
<dbReference type="GO" id="GO:0006281">
    <property type="term" value="P:DNA repair"/>
    <property type="evidence" value="ECO:0007669"/>
    <property type="project" value="UniProtKB-KW"/>
</dbReference>
<dbReference type="InterPro" id="IPR029003">
    <property type="entry name" value="CENP-S/Mhf1"/>
</dbReference>
<feature type="compositionally biased region" description="Basic residues" evidence="5">
    <location>
        <begin position="187"/>
        <end position="197"/>
    </location>
</feature>
<evidence type="ECO:0000313" key="7">
    <source>
        <dbReference type="Proteomes" id="UP000266841"/>
    </source>
</evidence>
<comment type="similarity">
    <text evidence="1">Belongs to the TAF9 family. CENP-S/MHF1 subfamily.</text>
</comment>
<dbReference type="PANTHER" id="PTHR22980:SF0">
    <property type="entry name" value="CENTROMERE PROTEIN S"/>
    <property type="match status" value="1"/>
</dbReference>
<dbReference type="Proteomes" id="UP000266841">
    <property type="component" value="Unassembled WGS sequence"/>
</dbReference>
<keyword evidence="2" id="KW-0227">DNA damage</keyword>
<dbReference type="Gene3D" id="1.10.20.10">
    <property type="entry name" value="Histone, subunit A"/>
    <property type="match status" value="1"/>
</dbReference>
<keyword evidence="7" id="KW-1185">Reference proteome</keyword>
<dbReference type="InterPro" id="IPR009072">
    <property type="entry name" value="Histone-fold"/>
</dbReference>
<dbReference type="AlphaFoldDB" id="K0TGS0"/>
<dbReference type="OrthoDB" id="49188at2759"/>
<feature type="compositionally biased region" description="Low complexity" evidence="5">
    <location>
        <begin position="166"/>
        <end position="177"/>
    </location>
</feature>
<comment type="caution">
    <text evidence="6">The sequence shown here is derived from an EMBL/GenBank/DDBJ whole genome shotgun (WGS) entry which is preliminary data.</text>
</comment>
<evidence type="ECO:0000256" key="2">
    <source>
        <dbReference type="ARBA" id="ARBA00022763"/>
    </source>
</evidence>
<dbReference type="Pfam" id="PF15630">
    <property type="entry name" value="CENP-S"/>
    <property type="match status" value="1"/>
</dbReference>
<protein>
    <recommendedName>
        <fullName evidence="8">Centromere protein S</fullName>
    </recommendedName>
</protein>
<dbReference type="GO" id="GO:0071821">
    <property type="term" value="C:FANCM-MHF complex"/>
    <property type="evidence" value="ECO:0007669"/>
    <property type="project" value="InterPro"/>
</dbReference>
<dbReference type="PANTHER" id="PTHR22980">
    <property type="entry name" value="CORTISTATIN"/>
    <property type="match status" value="1"/>
</dbReference>
<evidence type="ECO:0000256" key="3">
    <source>
        <dbReference type="ARBA" id="ARBA00023125"/>
    </source>
</evidence>
<gene>
    <name evidence="6" type="ORF">THAOC_01619</name>
</gene>
<dbReference type="SUPFAM" id="SSF47113">
    <property type="entry name" value="Histone-fold"/>
    <property type="match status" value="1"/>
</dbReference>
<feature type="region of interest" description="Disordered" evidence="5">
    <location>
        <begin position="1"/>
        <end position="23"/>
    </location>
</feature>
<dbReference type="GO" id="GO:0000712">
    <property type="term" value="P:resolution of meiotic recombination intermediates"/>
    <property type="evidence" value="ECO:0007669"/>
    <property type="project" value="TreeGrafter"/>
</dbReference>
<dbReference type="GO" id="GO:0031297">
    <property type="term" value="P:replication fork processing"/>
    <property type="evidence" value="ECO:0007669"/>
    <property type="project" value="TreeGrafter"/>
</dbReference>
<evidence type="ECO:0008006" key="8">
    <source>
        <dbReference type="Google" id="ProtNLM"/>
    </source>
</evidence>
<dbReference type="EMBL" id="AGNL01001947">
    <property type="protein sequence ID" value="EJK76605.1"/>
    <property type="molecule type" value="Genomic_DNA"/>
</dbReference>
<name>K0TGS0_THAOC</name>
<feature type="compositionally biased region" description="Basic residues" evidence="5">
    <location>
        <begin position="146"/>
        <end position="165"/>
    </location>
</feature>
<dbReference type="CDD" id="cd22919">
    <property type="entry name" value="HFD_CENP-S"/>
    <property type="match status" value="1"/>
</dbReference>
<evidence type="ECO:0000313" key="6">
    <source>
        <dbReference type="EMBL" id="EJK76605.1"/>
    </source>
</evidence>
<accession>K0TGS0</accession>
<evidence type="ECO:0000256" key="4">
    <source>
        <dbReference type="ARBA" id="ARBA00023204"/>
    </source>
</evidence>
<dbReference type="eggNOG" id="ENOG502RWP3">
    <property type="taxonomic scope" value="Eukaryota"/>
</dbReference>
<evidence type="ECO:0000256" key="5">
    <source>
        <dbReference type="SAM" id="MobiDB-lite"/>
    </source>
</evidence>
<dbReference type="GO" id="GO:0003682">
    <property type="term" value="F:chromatin binding"/>
    <property type="evidence" value="ECO:0007669"/>
    <property type="project" value="TreeGrafter"/>
</dbReference>
<dbReference type="GO" id="GO:0046982">
    <property type="term" value="F:protein heterodimerization activity"/>
    <property type="evidence" value="ECO:0007669"/>
    <property type="project" value="InterPro"/>
</dbReference>
<feature type="region of interest" description="Disordered" evidence="5">
    <location>
        <begin position="130"/>
        <end position="262"/>
    </location>
</feature>
<dbReference type="GO" id="GO:0003677">
    <property type="term" value="F:DNA binding"/>
    <property type="evidence" value="ECO:0007669"/>
    <property type="project" value="UniProtKB-KW"/>
</dbReference>
<keyword evidence="4" id="KW-0234">DNA repair</keyword>